<dbReference type="InterPro" id="IPR028969">
    <property type="entry name" value="Imm52"/>
</dbReference>
<feature type="domain" description="Immunity protein 52" evidence="1">
    <location>
        <begin position="1"/>
        <end position="41"/>
    </location>
</feature>
<protein>
    <recommendedName>
        <fullName evidence="1">Immunity protein 52 domain-containing protein</fullName>
    </recommendedName>
</protein>
<dbReference type="KEGG" id="mym:A176_003286"/>
<sequence>MEDKGTLIVLTPERFTARNPDHLALAARVTELLARAGVVPPV</sequence>
<accession>A0A0H4WU93</accession>
<evidence type="ECO:0000313" key="2">
    <source>
        <dbReference type="EMBL" id="AKQ66374.1"/>
    </source>
</evidence>
<keyword evidence="3" id="KW-1185">Reference proteome</keyword>
<dbReference type="Pfam" id="PF15579">
    <property type="entry name" value="Imm52"/>
    <property type="match status" value="1"/>
</dbReference>
<name>A0A0H4WU93_9BACT</name>
<reference evidence="2 3" key="1">
    <citation type="journal article" date="2016" name="PLoS ONE">
        <title>Complete Genome Sequence and Comparative Genomics of a Novel Myxobacterium Myxococcus hansupus.</title>
        <authorList>
            <person name="Sharma G."/>
            <person name="Narwani T."/>
            <person name="Subramanian S."/>
        </authorList>
    </citation>
    <scope>NUCLEOTIDE SEQUENCE [LARGE SCALE GENOMIC DNA]</scope>
    <source>
        <strain evidence="3">mixupus</strain>
    </source>
</reference>
<dbReference type="PATRIC" id="fig|1297742.4.peg.3315"/>
<evidence type="ECO:0000313" key="3">
    <source>
        <dbReference type="Proteomes" id="UP000009026"/>
    </source>
</evidence>
<dbReference type="AlphaFoldDB" id="A0A0H4WU93"/>
<organism evidence="2 3">
    <name type="scientific">Pseudomyxococcus hansupus</name>
    <dbReference type="NCBI Taxonomy" id="1297742"/>
    <lineage>
        <taxon>Bacteria</taxon>
        <taxon>Pseudomonadati</taxon>
        <taxon>Myxococcota</taxon>
        <taxon>Myxococcia</taxon>
        <taxon>Myxococcales</taxon>
        <taxon>Cystobacterineae</taxon>
        <taxon>Myxococcaceae</taxon>
        <taxon>Pseudomyxococcus</taxon>
    </lineage>
</organism>
<dbReference type="EMBL" id="CP012109">
    <property type="protein sequence ID" value="AKQ66374.1"/>
    <property type="molecule type" value="Genomic_DNA"/>
</dbReference>
<gene>
    <name evidence="2" type="ORF">A176_003286</name>
</gene>
<dbReference type="Proteomes" id="UP000009026">
    <property type="component" value="Chromosome"/>
</dbReference>
<proteinExistence type="predicted"/>
<evidence type="ECO:0000259" key="1">
    <source>
        <dbReference type="Pfam" id="PF15579"/>
    </source>
</evidence>